<keyword evidence="3" id="KW-1185">Reference proteome</keyword>
<feature type="compositionally biased region" description="Basic and acidic residues" evidence="1">
    <location>
        <begin position="49"/>
        <end position="69"/>
    </location>
</feature>
<evidence type="ECO:0000313" key="2">
    <source>
        <dbReference type="EMBL" id="KAI1858616.1"/>
    </source>
</evidence>
<feature type="compositionally biased region" description="Low complexity" evidence="1">
    <location>
        <begin position="535"/>
        <end position="544"/>
    </location>
</feature>
<feature type="compositionally biased region" description="Basic and acidic residues" evidence="1">
    <location>
        <begin position="229"/>
        <end position="248"/>
    </location>
</feature>
<feature type="compositionally biased region" description="Basic and acidic residues" evidence="1">
    <location>
        <begin position="178"/>
        <end position="202"/>
    </location>
</feature>
<feature type="compositionally biased region" description="Low complexity" evidence="1">
    <location>
        <begin position="251"/>
        <end position="261"/>
    </location>
</feature>
<feature type="compositionally biased region" description="Low complexity" evidence="1">
    <location>
        <begin position="598"/>
        <end position="610"/>
    </location>
</feature>
<feature type="compositionally biased region" description="Basic residues" evidence="1">
    <location>
        <begin position="1"/>
        <end position="12"/>
    </location>
</feature>
<dbReference type="AlphaFoldDB" id="A0A9Q0ALB3"/>
<dbReference type="EMBL" id="JAFIMR010000036">
    <property type="protein sequence ID" value="KAI1858616.1"/>
    <property type="molecule type" value="Genomic_DNA"/>
</dbReference>
<feature type="region of interest" description="Disordered" evidence="1">
    <location>
        <begin position="1"/>
        <end position="651"/>
    </location>
</feature>
<evidence type="ECO:0000313" key="3">
    <source>
        <dbReference type="Proteomes" id="UP000829685"/>
    </source>
</evidence>
<feature type="compositionally biased region" description="Low complexity" evidence="1">
    <location>
        <begin position="203"/>
        <end position="219"/>
    </location>
</feature>
<gene>
    <name evidence="2" type="ORF">JX265_010709</name>
</gene>
<reference evidence="2" key="1">
    <citation type="submission" date="2021-03" db="EMBL/GenBank/DDBJ databases">
        <title>Revisited historic fungal species revealed as producer of novel bioactive compounds through whole genome sequencing and comparative genomics.</title>
        <authorList>
            <person name="Vignolle G.A."/>
            <person name="Hochenegger N."/>
            <person name="Mach R.L."/>
            <person name="Mach-Aigner A.R."/>
            <person name="Javad Rahimi M."/>
            <person name="Salim K.A."/>
            <person name="Chan C.M."/>
            <person name="Lim L.B.L."/>
            <person name="Cai F."/>
            <person name="Druzhinina I.S."/>
            <person name="U'Ren J.M."/>
            <person name="Derntl C."/>
        </authorList>
    </citation>
    <scope>NUCLEOTIDE SEQUENCE</scope>
    <source>
        <strain evidence="2">TUCIM 5799</strain>
    </source>
</reference>
<feature type="compositionally biased region" description="Gly residues" evidence="1">
    <location>
        <begin position="570"/>
        <end position="585"/>
    </location>
</feature>
<feature type="compositionally biased region" description="Polar residues" evidence="1">
    <location>
        <begin position="586"/>
        <end position="596"/>
    </location>
</feature>
<feature type="compositionally biased region" description="Basic and acidic residues" evidence="1">
    <location>
        <begin position="123"/>
        <end position="168"/>
    </location>
</feature>
<feature type="compositionally biased region" description="Basic and acidic residues" evidence="1">
    <location>
        <begin position="332"/>
        <end position="341"/>
    </location>
</feature>
<feature type="compositionally biased region" description="Basic and acidic residues" evidence="1">
    <location>
        <begin position="517"/>
        <end position="532"/>
    </location>
</feature>
<protein>
    <recommendedName>
        <fullName evidence="4">Serine/arginine repetitive matrix protein 1</fullName>
    </recommendedName>
</protein>
<comment type="caution">
    <text evidence="2">The sequence shown here is derived from an EMBL/GenBank/DDBJ whole genome shotgun (WGS) entry which is preliminary data.</text>
</comment>
<feature type="compositionally biased region" description="Polar residues" evidence="1">
    <location>
        <begin position="37"/>
        <end position="47"/>
    </location>
</feature>
<name>A0A9Q0ALB3_9PEZI</name>
<dbReference type="Proteomes" id="UP000829685">
    <property type="component" value="Unassembled WGS sequence"/>
</dbReference>
<sequence>MSELRGRRRGRGRLTNAGRILRSHHHPDAAFRPYEQHSFNYDETTPIDSGEHPRPSRLEELRARKRDLELQILSEEIGREQRKQLPIMERDSRSSRRYDDGEVTRYGAGESYRPFNATARRARSPERERARSPPPRDQRERDRPRSPPPRERARSPVGHEDRYVPDRTPRRRSRSPGFRRDRSRGRDMRGPAADTWRRRDQSRSPGRWPSPRRSPIRRNSPPPRRFSPPRRDMRDDRDRRGFEARDPRSLPPSRSRSQQSDAFEPVSGGWGDDPNAVPVSNKRSFQLPERPHDMPSSDFRSPSRRFNTPRGARHISGQRQNDMRHPNPASSDHMRSDHATDFPHGYGPAHGRGQEPHYAPDLSPPSNYINTSHRGRSRSIERDRRDVRDRDRRSPPRRISPPGGRGNAFRRRSPSMDRRDDRFVGSYRRSSPPRDSAMSSALPSRDQSRRPSPTPAVVRRDDRSNVQSPRSPRHQSRSPQRAPPREKSPTRAPLDGPTTRSPPRGPAALRPPPTGPRGDRDRRDSRDARDTRNFSGPPASTTGPPSRPAPSPAPSRQGATSPGIPPSGPRGYGTPRGGYGRGGRGNSWTPTISSRNLPPAAGPASATTGSNNIPSGPRGHTPTSSSLPSTPVSQSKPFNPPKGPAAEKRQLSVFEREVATMTPIIPGGKMSLEDEAAMEGVLPEQLVSHRALKAEGERIRAEKEKTDERTRSLLAGWDKIMREVDLARLKTELTEEALAKSSGEGYTGSAF</sequence>
<accession>A0A9Q0ALB3</accession>
<feature type="compositionally biased region" description="Pro residues" evidence="1">
    <location>
        <begin position="503"/>
        <end position="515"/>
    </location>
</feature>
<feature type="compositionally biased region" description="Basic and acidic residues" evidence="1">
    <location>
        <begin position="76"/>
        <end position="103"/>
    </location>
</feature>
<feature type="compositionally biased region" description="Low complexity" evidence="1">
    <location>
        <begin position="621"/>
        <end position="635"/>
    </location>
</feature>
<feature type="compositionally biased region" description="Basic and acidic residues" evidence="1">
    <location>
        <begin position="414"/>
        <end position="423"/>
    </location>
</feature>
<feature type="compositionally biased region" description="Basic and acidic residues" evidence="1">
    <location>
        <begin position="378"/>
        <end position="394"/>
    </location>
</feature>
<proteinExistence type="predicted"/>
<evidence type="ECO:0000256" key="1">
    <source>
        <dbReference type="SAM" id="MobiDB-lite"/>
    </source>
</evidence>
<evidence type="ECO:0008006" key="4">
    <source>
        <dbReference type="Google" id="ProtNLM"/>
    </source>
</evidence>
<feature type="compositionally biased region" description="Low complexity" evidence="1">
    <location>
        <begin position="296"/>
        <end position="306"/>
    </location>
</feature>
<organism evidence="2 3">
    <name type="scientific">Neoarthrinium moseri</name>
    <dbReference type="NCBI Taxonomy" id="1658444"/>
    <lineage>
        <taxon>Eukaryota</taxon>
        <taxon>Fungi</taxon>
        <taxon>Dikarya</taxon>
        <taxon>Ascomycota</taxon>
        <taxon>Pezizomycotina</taxon>
        <taxon>Sordariomycetes</taxon>
        <taxon>Xylariomycetidae</taxon>
        <taxon>Amphisphaeriales</taxon>
        <taxon>Apiosporaceae</taxon>
        <taxon>Neoarthrinium</taxon>
    </lineage>
</organism>